<dbReference type="eggNOG" id="KOG1867">
    <property type="taxonomic scope" value="Eukaryota"/>
</dbReference>
<dbReference type="OrthoDB" id="2020758at2759"/>
<reference evidence="10 11" key="1">
    <citation type="journal article" date="2011" name="Proc. Natl. Acad. Sci. U.S.A.">
        <title>Evolutionary erosion of yeast sex chromosomes by mating-type switching accidents.</title>
        <authorList>
            <person name="Gordon J.L."/>
            <person name="Armisen D."/>
            <person name="Proux-Wera E."/>
            <person name="Oheigeartaigh S.S."/>
            <person name="Byrne K.P."/>
            <person name="Wolfe K.H."/>
        </authorList>
    </citation>
    <scope>NUCLEOTIDE SEQUENCE [LARGE SCALE GENOMIC DNA]</scope>
    <source>
        <strain evidence="11">ATCC 76901 / BCRC 22586 / CBS 4309 / NBRC 1992 / NRRL Y-12630</strain>
    </source>
</reference>
<feature type="compositionally biased region" description="Basic residues" evidence="8">
    <location>
        <begin position="76"/>
        <end position="91"/>
    </location>
</feature>
<feature type="compositionally biased region" description="Basic and acidic residues" evidence="8">
    <location>
        <begin position="66"/>
        <end position="75"/>
    </location>
</feature>
<dbReference type="AlphaFoldDB" id="G0VHE9"/>
<evidence type="ECO:0000256" key="7">
    <source>
        <dbReference type="RuleBase" id="RU366025"/>
    </source>
</evidence>
<dbReference type="InterPro" id="IPR028889">
    <property type="entry name" value="USP"/>
</dbReference>
<dbReference type="PROSITE" id="PS50235">
    <property type="entry name" value="USP_3"/>
    <property type="match status" value="1"/>
</dbReference>
<proteinExistence type="inferred from homology"/>
<keyword evidence="6 7" id="KW-0788">Thiol protease</keyword>
<dbReference type="GO" id="GO:0006508">
    <property type="term" value="P:proteolysis"/>
    <property type="evidence" value="ECO:0007669"/>
    <property type="project" value="UniProtKB-KW"/>
</dbReference>
<dbReference type="GeneID" id="96904920"/>
<accession>G0VHE9</accession>
<keyword evidence="5 7" id="KW-0378">Hydrolase</keyword>
<dbReference type="Gene3D" id="3.90.70.10">
    <property type="entry name" value="Cysteine proteinases"/>
    <property type="match status" value="1"/>
</dbReference>
<evidence type="ECO:0000313" key="11">
    <source>
        <dbReference type="Proteomes" id="UP000001640"/>
    </source>
</evidence>
<feature type="region of interest" description="Disordered" evidence="8">
    <location>
        <begin position="66"/>
        <end position="96"/>
    </location>
</feature>
<evidence type="ECO:0000313" key="10">
    <source>
        <dbReference type="EMBL" id="CCC71255.1"/>
    </source>
</evidence>
<dbReference type="InterPro" id="IPR018200">
    <property type="entry name" value="USP_CS"/>
</dbReference>
<evidence type="ECO:0000256" key="6">
    <source>
        <dbReference type="ARBA" id="ARBA00022807"/>
    </source>
</evidence>
<dbReference type="PANTHER" id="PTHR24006:SF888">
    <property type="entry name" value="UBIQUITIN CARBOXYL-TERMINAL HYDROLASE 30"/>
    <property type="match status" value="1"/>
</dbReference>
<dbReference type="KEGG" id="ncs:NCAS_0G03680"/>
<dbReference type="InterPro" id="IPR038765">
    <property type="entry name" value="Papain-like_cys_pep_sf"/>
</dbReference>
<dbReference type="GO" id="GO:0004843">
    <property type="term" value="F:cysteine-type deubiquitinase activity"/>
    <property type="evidence" value="ECO:0007669"/>
    <property type="project" value="UniProtKB-UniRule"/>
</dbReference>
<evidence type="ECO:0000256" key="4">
    <source>
        <dbReference type="ARBA" id="ARBA00022786"/>
    </source>
</evidence>
<dbReference type="InterPro" id="IPR050164">
    <property type="entry name" value="Peptidase_C19"/>
</dbReference>
<feature type="domain" description="USP" evidence="9">
    <location>
        <begin position="27"/>
        <end position="479"/>
    </location>
</feature>
<comment type="catalytic activity">
    <reaction evidence="1 7">
        <text>Thiol-dependent hydrolysis of ester, thioester, amide, peptide and isopeptide bonds formed by the C-terminal Gly of ubiquitin (a 76-residue protein attached to proteins as an intracellular targeting signal).</text>
        <dbReference type="EC" id="3.4.19.12"/>
    </reaction>
</comment>
<comment type="similarity">
    <text evidence="2 7">Belongs to the peptidase C19 family.</text>
</comment>
<dbReference type="PROSITE" id="PS00972">
    <property type="entry name" value="USP_1"/>
    <property type="match status" value="1"/>
</dbReference>
<evidence type="ECO:0000256" key="1">
    <source>
        <dbReference type="ARBA" id="ARBA00000707"/>
    </source>
</evidence>
<dbReference type="OMA" id="QWWRISD"/>
<organism evidence="10 11">
    <name type="scientific">Naumovozyma castellii</name>
    <name type="common">Yeast</name>
    <name type="synonym">Saccharomyces castellii</name>
    <dbReference type="NCBI Taxonomy" id="27288"/>
    <lineage>
        <taxon>Eukaryota</taxon>
        <taxon>Fungi</taxon>
        <taxon>Dikarya</taxon>
        <taxon>Ascomycota</taxon>
        <taxon>Saccharomycotina</taxon>
        <taxon>Saccharomycetes</taxon>
        <taxon>Saccharomycetales</taxon>
        <taxon>Saccharomycetaceae</taxon>
        <taxon>Naumovozyma</taxon>
    </lineage>
</organism>
<dbReference type="Proteomes" id="UP000001640">
    <property type="component" value="Chromosome 7"/>
</dbReference>
<name>G0VHE9_NAUCA</name>
<evidence type="ECO:0000256" key="3">
    <source>
        <dbReference type="ARBA" id="ARBA00022670"/>
    </source>
</evidence>
<keyword evidence="11" id="KW-1185">Reference proteome</keyword>
<dbReference type="STRING" id="1064592.G0VHE9"/>
<dbReference type="CDD" id="cd02662">
    <property type="entry name" value="Peptidase_C19F"/>
    <property type="match status" value="1"/>
</dbReference>
<sequence>MTQTDRQTRSHIHDNMTRNAEAGSTLGGLINNGNSCFMNSVLQALASLPSLLKFLELILETPATQEEPKHVEISKKAQKKSKYGRRKKGRKKQVEPQEDEHSLTFLKLLNGLLKKLNVKCNSKSFDCDSLLRASGPQFKLDMEDQQDAQEFFQHILLEIDKVSLPPKYDEATSTFTNVLECVNYGVCYFPDVSKELTIRSPFDGIMKTTIRCLQCNEISNAHYSILSNITLNLPHTKSDCFKLSTLIHRWIEPCILEDVTCNKCTLLNRTSRTPDVEELLLSGKYIEDEDMIKLKIIPEEKKKGNKLRNSYMVQLPHVMSFHINRSRFHKKTFKIRKDNRRVLFKLQLTISDLYSVQSFEGDNEYYKIKNNRQYENYHMKLDQEYADDEEFHSDNEEREEINEPKSRKYLLEGLEDPDKIIYDLKAVIIHYGTHNYGHYISYRKFMNQWWRISDESVIEVDEMEVLTSPGVFMLFYEIHTDM</sequence>
<dbReference type="SUPFAM" id="SSF54001">
    <property type="entry name" value="Cysteine proteinases"/>
    <property type="match status" value="1"/>
</dbReference>
<keyword evidence="3 7" id="KW-0645">Protease</keyword>
<dbReference type="EMBL" id="HE576758">
    <property type="protein sequence ID" value="CCC71255.1"/>
    <property type="molecule type" value="Genomic_DNA"/>
</dbReference>
<dbReference type="GO" id="GO:0005634">
    <property type="term" value="C:nucleus"/>
    <property type="evidence" value="ECO:0007669"/>
    <property type="project" value="TreeGrafter"/>
</dbReference>
<dbReference type="InterPro" id="IPR001394">
    <property type="entry name" value="Peptidase_C19_UCH"/>
</dbReference>
<gene>
    <name evidence="10" type="primary">NCAS0G03680</name>
    <name evidence="10" type="ordered locus">NCAS_0G03680</name>
</gene>
<evidence type="ECO:0000256" key="2">
    <source>
        <dbReference type="ARBA" id="ARBA00009085"/>
    </source>
</evidence>
<evidence type="ECO:0000256" key="5">
    <source>
        <dbReference type="ARBA" id="ARBA00022801"/>
    </source>
</evidence>
<dbReference type="GO" id="GO:0005829">
    <property type="term" value="C:cytosol"/>
    <property type="evidence" value="ECO:0007669"/>
    <property type="project" value="TreeGrafter"/>
</dbReference>
<evidence type="ECO:0000256" key="8">
    <source>
        <dbReference type="SAM" id="MobiDB-lite"/>
    </source>
</evidence>
<dbReference type="InParanoid" id="G0VHE9"/>
<dbReference type="PROSITE" id="PS00973">
    <property type="entry name" value="USP_2"/>
    <property type="match status" value="1"/>
</dbReference>
<dbReference type="RefSeq" id="XP_003677607.1">
    <property type="nucleotide sequence ID" value="XM_003677559.1"/>
</dbReference>
<keyword evidence="4 7" id="KW-0833">Ubl conjugation pathway</keyword>
<dbReference type="PANTHER" id="PTHR24006">
    <property type="entry name" value="UBIQUITIN CARBOXYL-TERMINAL HYDROLASE"/>
    <property type="match status" value="1"/>
</dbReference>
<evidence type="ECO:0000259" key="9">
    <source>
        <dbReference type="PROSITE" id="PS50235"/>
    </source>
</evidence>
<dbReference type="GO" id="GO:0016579">
    <property type="term" value="P:protein deubiquitination"/>
    <property type="evidence" value="ECO:0007669"/>
    <property type="project" value="InterPro"/>
</dbReference>
<dbReference type="EC" id="3.4.19.12" evidence="7"/>
<reference key="2">
    <citation type="submission" date="2011-08" db="EMBL/GenBank/DDBJ databases">
        <title>Genome sequence of Naumovozyma castellii.</title>
        <authorList>
            <person name="Gordon J.L."/>
            <person name="Armisen D."/>
            <person name="Proux-Wera E."/>
            <person name="OhEigeartaigh S.S."/>
            <person name="Byrne K.P."/>
            <person name="Wolfe K.H."/>
        </authorList>
    </citation>
    <scope>NUCLEOTIDE SEQUENCE</scope>
    <source>
        <strain>Type strain:CBS 4309</strain>
    </source>
</reference>
<dbReference type="Pfam" id="PF00443">
    <property type="entry name" value="UCH"/>
    <property type="match status" value="1"/>
</dbReference>
<protein>
    <recommendedName>
        <fullName evidence="7">Ubiquitin carboxyl-terminal hydrolase</fullName>
        <ecNumber evidence="7">3.4.19.12</ecNumber>
    </recommendedName>
</protein>
<dbReference type="HOGENOM" id="CLU_008279_6_1_1"/>